<dbReference type="EMBL" id="UFSM01000001">
    <property type="protein sequence ID" value="SUU89167.1"/>
    <property type="molecule type" value="Genomic_DNA"/>
</dbReference>
<dbReference type="Pfam" id="PF22294">
    <property type="entry name" value="DUF6966"/>
    <property type="match status" value="1"/>
</dbReference>
<dbReference type="AlphaFoldDB" id="A0A380WJL3"/>
<name>A0A380WJL3_AMIAI</name>
<protein>
    <recommendedName>
        <fullName evidence="1">DUF6966 domain-containing protein</fullName>
    </recommendedName>
</protein>
<evidence type="ECO:0000259" key="1">
    <source>
        <dbReference type="Pfam" id="PF22294"/>
    </source>
</evidence>
<accession>A0A380WJL3</accession>
<organism evidence="2 3">
    <name type="scientific">Aminobacter aminovorans</name>
    <name type="common">Chelatobacter heintzii</name>
    <dbReference type="NCBI Taxonomy" id="83263"/>
    <lineage>
        <taxon>Bacteria</taxon>
        <taxon>Pseudomonadati</taxon>
        <taxon>Pseudomonadota</taxon>
        <taxon>Alphaproteobacteria</taxon>
        <taxon>Hyphomicrobiales</taxon>
        <taxon>Phyllobacteriaceae</taxon>
        <taxon>Aminobacter</taxon>
    </lineage>
</organism>
<sequence>MRKLESLPVANGGKFWSSRIGQAADAVARSDAHGLWPFLGFFGGMGLLTDLLLQRNGILLRNENDSLDRLRSIAWALADRLKHGTS</sequence>
<proteinExistence type="predicted"/>
<dbReference type="Proteomes" id="UP000254701">
    <property type="component" value="Unassembled WGS sequence"/>
</dbReference>
<evidence type="ECO:0000313" key="2">
    <source>
        <dbReference type="EMBL" id="SUU89167.1"/>
    </source>
</evidence>
<dbReference type="InterPro" id="IPR054239">
    <property type="entry name" value="DUF6966"/>
</dbReference>
<dbReference type="RefSeq" id="WP_115731386.1">
    <property type="nucleotide sequence ID" value="NZ_BAAAVY010000002.1"/>
</dbReference>
<reference evidence="2 3" key="1">
    <citation type="submission" date="2018-06" db="EMBL/GenBank/DDBJ databases">
        <authorList>
            <consortium name="Pathogen Informatics"/>
            <person name="Doyle S."/>
        </authorList>
    </citation>
    <scope>NUCLEOTIDE SEQUENCE [LARGE SCALE GENOMIC DNA]</scope>
    <source>
        <strain evidence="2 3">NCTC10684</strain>
    </source>
</reference>
<gene>
    <name evidence="2" type="ORF">NCTC10684_02400</name>
</gene>
<evidence type="ECO:0000313" key="3">
    <source>
        <dbReference type="Proteomes" id="UP000254701"/>
    </source>
</evidence>
<feature type="domain" description="DUF6966" evidence="1">
    <location>
        <begin position="11"/>
        <end position="57"/>
    </location>
</feature>